<dbReference type="InterPro" id="IPR052163">
    <property type="entry name" value="DGC-Regulatory_Protein"/>
</dbReference>
<keyword evidence="1" id="KW-0175">Coiled coil</keyword>
<dbReference type="Pfam" id="PF17152">
    <property type="entry name" value="CHASE8"/>
    <property type="match status" value="1"/>
</dbReference>
<evidence type="ECO:0000313" key="5">
    <source>
        <dbReference type="EMBL" id="PND38027.1"/>
    </source>
</evidence>
<dbReference type="SMART" id="SM00267">
    <property type="entry name" value="GGDEF"/>
    <property type="match status" value="1"/>
</dbReference>
<dbReference type="InterPro" id="IPR033417">
    <property type="entry name" value="CHASE8"/>
</dbReference>
<keyword evidence="6" id="KW-1185">Reference proteome</keyword>
<evidence type="ECO:0000256" key="2">
    <source>
        <dbReference type="SAM" id="MobiDB-lite"/>
    </source>
</evidence>
<dbReference type="OrthoDB" id="9812260at2"/>
<keyword evidence="3" id="KW-1133">Transmembrane helix</keyword>
<feature type="compositionally biased region" description="Low complexity" evidence="2">
    <location>
        <begin position="440"/>
        <end position="457"/>
    </location>
</feature>
<feature type="coiled-coil region" evidence="1">
    <location>
        <begin position="245"/>
        <end position="283"/>
    </location>
</feature>
<gene>
    <name evidence="5" type="ORF">C1O66_11170</name>
</gene>
<organism evidence="5 6">
    <name type="scientific">Kinneretia aquatilis</name>
    <dbReference type="NCBI Taxonomy" id="2070761"/>
    <lineage>
        <taxon>Bacteria</taxon>
        <taxon>Pseudomonadati</taxon>
        <taxon>Pseudomonadota</taxon>
        <taxon>Betaproteobacteria</taxon>
        <taxon>Burkholderiales</taxon>
        <taxon>Sphaerotilaceae</taxon>
        <taxon>Roseateles</taxon>
    </lineage>
</organism>
<keyword evidence="3" id="KW-0472">Membrane</keyword>
<dbReference type="CDD" id="cd01949">
    <property type="entry name" value="GGDEF"/>
    <property type="match status" value="1"/>
</dbReference>
<dbReference type="FunFam" id="3.30.70.270:FF:000001">
    <property type="entry name" value="Diguanylate cyclase domain protein"/>
    <property type="match status" value="1"/>
</dbReference>
<feature type="transmembrane region" description="Helical" evidence="3">
    <location>
        <begin position="34"/>
        <end position="54"/>
    </location>
</feature>
<keyword evidence="3" id="KW-0812">Transmembrane</keyword>
<dbReference type="InterPro" id="IPR000160">
    <property type="entry name" value="GGDEF_dom"/>
</dbReference>
<sequence>MSKHWRHLWAQGPAHHARPVPSVLELMRAASWRIGWLSVLSVGLVLTVGAALLLHLSTVRNLELQARSLAYSVEAAVVFQDRQATETLLQELLLHEPVSAARVRLGAHSLRDLPRPGAAGTLLDEDFACYRKADAQGSWARLAESLWPVRAEAPVLAQGQVQAVVELQADASALLSLMSWAAAGVLLAMGLAGVAVLRVSHRLADRLVLPLQALAEHSRQMRQLREPHSPLLALRQAPRAGVRELDQLSADFDALLQELSEHQQQLLREHDALRHAHAELSDQAARDGLTGVATRAHFERVLASTLSQASRAGGCFSLYFIDADHFKTINDEHGHEAGDCVLVAVAQRLSRSVRAQDLVGRLGGDEFVVLVHGLRQATNAPAIAEQLRSAVAQPVTLPNGSIVVPGISVGLAIFPTHGLSAAELMKAADQDMYQRKRAARSVPAPGSSSRSSLEAAPTRPTPSPD</sequence>
<dbReference type="RefSeq" id="WP_102767947.1">
    <property type="nucleotide sequence ID" value="NZ_POSP01000003.1"/>
</dbReference>
<evidence type="ECO:0000256" key="1">
    <source>
        <dbReference type="SAM" id="Coils"/>
    </source>
</evidence>
<feature type="transmembrane region" description="Helical" evidence="3">
    <location>
        <begin position="177"/>
        <end position="197"/>
    </location>
</feature>
<evidence type="ECO:0000256" key="3">
    <source>
        <dbReference type="SAM" id="Phobius"/>
    </source>
</evidence>
<dbReference type="PANTHER" id="PTHR46663">
    <property type="entry name" value="DIGUANYLATE CYCLASE DGCT-RELATED"/>
    <property type="match status" value="1"/>
</dbReference>
<protein>
    <submittedName>
        <fullName evidence="5">GGDEF domain-containing protein</fullName>
    </submittedName>
</protein>
<dbReference type="AlphaFoldDB" id="A0A2N8KX34"/>
<reference evidence="5 6" key="1">
    <citation type="submission" date="2018-01" db="EMBL/GenBank/DDBJ databases">
        <title>Draft genome sequence of Paucibacter aquatile CR182 isolated from freshwater of the Nakdong River.</title>
        <authorList>
            <person name="Choi A."/>
            <person name="Chung E.J."/>
        </authorList>
    </citation>
    <scope>NUCLEOTIDE SEQUENCE [LARGE SCALE GENOMIC DNA]</scope>
    <source>
        <strain evidence="5 6">CR182</strain>
    </source>
</reference>
<comment type="caution">
    <text evidence="5">The sequence shown here is derived from an EMBL/GenBank/DDBJ whole genome shotgun (WGS) entry which is preliminary data.</text>
</comment>
<feature type="domain" description="GGDEF" evidence="4">
    <location>
        <begin position="314"/>
        <end position="455"/>
    </location>
</feature>
<dbReference type="InterPro" id="IPR029787">
    <property type="entry name" value="Nucleotide_cyclase"/>
</dbReference>
<accession>A0A2N8KX34</accession>
<dbReference type="Proteomes" id="UP000235916">
    <property type="component" value="Unassembled WGS sequence"/>
</dbReference>
<dbReference type="EMBL" id="POSP01000003">
    <property type="protein sequence ID" value="PND38027.1"/>
    <property type="molecule type" value="Genomic_DNA"/>
</dbReference>
<feature type="region of interest" description="Disordered" evidence="2">
    <location>
        <begin position="430"/>
        <end position="465"/>
    </location>
</feature>
<evidence type="ECO:0000313" key="6">
    <source>
        <dbReference type="Proteomes" id="UP000235916"/>
    </source>
</evidence>
<dbReference type="SUPFAM" id="SSF55073">
    <property type="entry name" value="Nucleotide cyclase"/>
    <property type="match status" value="1"/>
</dbReference>
<dbReference type="PANTHER" id="PTHR46663:SF2">
    <property type="entry name" value="GGDEF DOMAIN-CONTAINING PROTEIN"/>
    <property type="match status" value="1"/>
</dbReference>
<evidence type="ECO:0000259" key="4">
    <source>
        <dbReference type="PROSITE" id="PS50887"/>
    </source>
</evidence>
<dbReference type="GO" id="GO:0003824">
    <property type="term" value="F:catalytic activity"/>
    <property type="evidence" value="ECO:0007669"/>
    <property type="project" value="UniProtKB-ARBA"/>
</dbReference>
<name>A0A2N8KX34_9BURK</name>
<dbReference type="Pfam" id="PF00990">
    <property type="entry name" value="GGDEF"/>
    <property type="match status" value="1"/>
</dbReference>
<dbReference type="Gene3D" id="3.30.70.270">
    <property type="match status" value="1"/>
</dbReference>
<proteinExistence type="predicted"/>
<dbReference type="InterPro" id="IPR043128">
    <property type="entry name" value="Rev_trsase/Diguanyl_cyclase"/>
</dbReference>
<dbReference type="PROSITE" id="PS50887">
    <property type="entry name" value="GGDEF"/>
    <property type="match status" value="1"/>
</dbReference>
<dbReference type="NCBIfam" id="TIGR00254">
    <property type="entry name" value="GGDEF"/>
    <property type="match status" value="1"/>
</dbReference>